<dbReference type="STRING" id="1333662.LPB303_11710"/>
<feature type="coiled-coil region" evidence="1">
    <location>
        <begin position="18"/>
        <end position="52"/>
    </location>
</feature>
<dbReference type="OrthoDB" id="5348860at2"/>
<proteinExistence type="predicted"/>
<dbReference type="RefSeq" id="WP_068450396.1">
    <property type="nucleotide sequence ID" value="NZ_CP150660.1"/>
</dbReference>
<keyword evidence="1" id="KW-0175">Coiled coil</keyword>
<organism evidence="2 3">
    <name type="scientific">Polaribacter atrinae</name>
    <dbReference type="NCBI Taxonomy" id="1333662"/>
    <lineage>
        <taxon>Bacteria</taxon>
        <taxon>Pseudomonadati</taxon>
        <taxon>Bacteroidota</taxon>
        <taxon>Flavobacteriia</taxon>
        <taxon>Flavobacteriales</taxon>
        <taxon>Flavobacteriaceae</taxon>
    </lineage>
</organism>
<name>A0A176T9R9_9FLAO</name>
<dbReference type="Proteomes" id="UP000076923">
    <property type="component" value="Unassembled WGS sequence"/>
</dbReference>
<keyword evidence="3" id="KW-1185">Reference proteome</keyword>
<reference evidence="2 3" key="1">
    <citation type="submission" date="2016-02" db="EMBL/GenBank/DDBJ databases">
        <title>Draft genome sequence of Polaribacter atrinae KACC17473.</title>
        <authorList>
            <person name="Shin S.-K."/>
            <person name="Yi H."/>
        </authorList>
    </citation>
    <scope>NUCLEOTIDE SEQUENCE [LARGE SCALE GENOMIC DNA]</scope>
    <source>
        <strain evidence="2 3">KACC 17473</strain>
    </source>
</reference>
<protein>
    <submittedName>
        <fullName evidence="2">Uncharacterized protein</fullName>
    </submittedName>
</protein>
<evidence type="ECO:0000256" key="1">
    <source>
        <dbReference type="SAM" id="Coils"/>
    </source>
</evidence>
<gene>
    <name evidence="2" type="ORF">LPB303_11710</name>
</gene>
<evidence type="ECO:0000313" key="2">
    <source>
        <dbReference type="EMBL" id="OAD44602.1"/>
    </source>
</evidence>
<sequence length="246" mass="28466">MKKILGTIFILMTIISCNSTSEKEKELLEKENELLQRELELTKKEQNSESKEIELTKPKEIKEKKETTQNDIIKETVVKTTGYTFDNFHISANRVGIFSKGMTINDVYNSIPKKQIKKTVGYGEFADDTYDDYEIYDSNMKKILVLTPKQNGNTNSKINRISVLDSRFRTTEKIGLNSTFGDLKQYYATDKISPDMEHIILDVNHINAWFSIKKSELDEGWWNGNGIDKTKIPDNAKFDGITIWWK</sequence>
<accession>A0A176T9R9</accession>
<evidence type="ECO:0000313" key="3">
    <source>
        <dbReference type="Proteomes" id="UP000076923"/>
    </source>
</evidence>
<dbReference type="AlphaFoldDB" id="A0A176T9R9"/>
<comment type="caution">
    <text evidence="2">The sequence shown here is derived from an EMBL/GenBank/DDBJ whole genome shotgun (WGS) entry which is preliminary data.</text>
</comment>
<dbReference type="EMBL" id="LVWE01000042">
    <property type="protein sequence ID" value="OAD44602.1"/>
    <property type="molecule type" value="Genomic_DNA"/>
</dbReference>
<dbReference type="PROSITE" id="PS51257">
    <property type="entry name" value="PROKAR_LIPOPROTEIN"/>
    <property type="match status" value="1"/>
</dbReference>